<dbReference type="SUPFAM" id="SSF46955">
    <property type="entry name" value="Putative DNA-binding domain"/>
    <property type="match status" value="1"/>
</dbReference>
<dbReference type="AlphaFoldDB" id="A0A7X2G129"/>
<comment type="caution">
    <text evidence="1">The sequence shown here is derived from an EMBL/GenBank/DDBJ whole genome shotgun (WGS) entry which is preliminary data.</text>
</comment>
<evidence type="ECO:0000313" key="2">
    <source>
        <dbReference type="Proteomes" id="UP000460207"/>
    </source>
</evidence>
<evidence type="ECO:0008006" key="3">
    <source>
        <dbReference type="Google" id="ProtNLM"/>
    </source>
</evidence>
<sequence length="68" mass="7974">MIGKKFLNTKETAEKLGISTGYLRKLQKLGLPYHQLSEDSYKYFNLSEVENWLCTAGFKQQTTWKKKL</sequence>
<gene>
    <name evidence="1" type="ORF">GIX76_07210</name>
</gene>
<accession>A0A7X2G129</accession>
<dbReference type="EMBL" id="WJND01000010">
    <property type="protein sequence ID" value="MRG89775.1"/>
    <property type="molecule type" value="Genomic_DNA"/>
</dbReference>
<dbReference type="InterPro" id="IPR009061">
    <property type="entry name" value="DNA-bd_dom_put_sf"/>
</dbReference>
<dbReference type="InterPro" id="IPR036388">
    <property type="entry name" value="WH-like_DNA-bd_sf"/>
</dbReference>
<evidence type="ECO:0000313" key="1">
    <source>
        <dbReference type="EMBL" id="MRG89775.1"/>
    </source>
</evidence>
<organism evidence="1 2">
    <name type="scientific">Limosilactobacillus reuteri</name>
    <name type="common">Lactobacillus reuteri</name>
    <dbReference type="NCBI Taxonomy" id="1598"/>
    <lineage>
        <taxon>Bacteria</taxon>
        <taxon>Bacillati</taxon>
        <taxon>Bacillota</taxon>
        <taxon>Bacilli</taxon>
        <taxon>Lactobacillales</taxon>
        <taxon>Lactobacillaceae</taxon>
        <taxon>Limosilactobacillus</taxon>
    </lineage>
</organism>
<dbReference type="RefSeq" id="WP_153704130.1">
    <property type="nucleotide sequence ID" value="NZ_WJND01000010.1"/>
</dbReference>
<name>A0A7X2G129_LIMRT</name>
<proteinExistence type="predicted"/>
<dbReference type="Gene3D" id="1.10.10.10">
    <property type="entry name" value="Winged helix-like DNA-binding domain superfamily/Winged helix DNA-binding domain"/>
    <property type="match status" value="1"/>
</dbReference>
<dbReference type="Proteomes" id="UP000460207">
    <property type="component" value="Unassembled WGS sequence"/>
</dbReference>
<reference evidence="1 2" key="1">
    <citation type="submission" date="2019-11" db="EMBL/GenBank/DDBJ databases">
        <title>Draft genome sequence of 12 host-associated Lactobacillus reuteri rodent strains.</title>
        <authorList>
            <person name="Zhang S."/>
            <person name="Ozcam M."/>
            <person name="Van Pijkeren J.P."/>
        </authorList>
    </citation>
    <scope>NUCLEOTIDE SEQUENCE [LARGE SCALE GENOMIC DNA]</scope>
    <source>
        <strain evidence="1 2">N4I</strain>
    </source>
</reference>
<protein>
    <recommendedName>
        <fullName evidence="3">DNA-binding protein</fullName>
    </recommendedName>
</protein>